<dbReference type="GeneTree" id="ENSGT00940000155762"/>
<feature type="compositionally biased region" description="Basic and acidic residues" evidence="7">
    <location>
        <begin position="162"/>
        <end position="180"/>
    </location>
</feature>
<dbReference type="InterPro" id="IPR004931">
    <property type="entry name" value="Pro/parathymosin"/>
</dbReference>
<feature type="region of interest" description="Disordered" evidence="7">
    <location>
        <begin position="160"/>
        <end position="260"/>
    </location>
</feature>
<evidence type="ECO:0000256" key="5">
    <source>
        <dbReference type="ARBA" id="ARBA00038744"/>
    </source>
</evidence>
<evidence type="ECO:0000313" key="9">
    <source>
        <dbReference type="Proteomes" id="UP000429181"/>
    </source>
</evidence>
<dbReference type="Proteomes" id="UP000429181">
    <property type="component" value="Chromosome 2"/>
</dbReference>
<gene>
    <name evidence="8" type="primary">PTMA</name>
</gene>
<dbReference type="GO" id="GO:0042393">
    <property type="term" value="F:histone binding"/>
    <property type="evidence" value="ECO:0007669"/>
    <property type="project" value="TreeGrafter"/>
</dbReference>
<dbReference type="GO" id="GO:0045944">
    <property type="term" value="P:positive regulation of transcription by RNA polymerase II"/>
    <property type="evidence" value="ECO:0007669"/>
    <property type="project" value="TreeGrafter"/>
</dbReference>
<dbReference type="AlphaFoldDB" id="A0A4W2FZ74"/>
<dbReference type="PANTHER" id="PTHR22745:SF0">
    <property type="entry name" value="PROTHYMOSIN ALPHA"/>
    <property type="match status" value="1"/>
</dbReference>
<reference evidence="8" key="2">
    <citation type="submission" date="2025-08" db="UniProtKB">
        <authorList>
            <consortium name="Ensembl"/>
        </authorList>
    </citation>
    <scope>IDENTIFICATION</scope>
</reference>
<evidence type="ECO:0000256" key="6">
    <source>
        <dbReference type="ARBA" id="ARBA00040447"/>
    </source>
</evidence>
<evidence type="ECO:0000256" key="3">
    <source>
        <dbReference type="ARBA" id="ARBA00023242"/>
    </source>
</evidence>
<protein>
    <recommendedName>
        <fullName evidence="6">Prothymosin alpha</fullName>
    </recommendedName>
</protein>
<evidence type="ECO:0000256" key="1">
    <source>
        <dbReference type="ARBA" id="ARBA00004123"/>
    </source>
</evidence>
<evidence type="ECO:0000256" key="2">
    <source>
        <dbReference type="ARBA" id="ARBA00008032"/>
    </source>
</evidence>
<dbReference type="Ensembl" id="ENSBIXT00005019877.1">
    <property type="protein sequence ID" value="ENSBIXP00005011139.1"/>
    <property type="gene ID" value="ENSBIXG00005015636.1"/>
</dbReference>
<reference evidence="8 9" key="1">
    <citation type="submission" date="2018-11" db="EMBL/GenBank/DDBJ databases">
        <title>Haplotype-resolved cattle genomes.</title>
        <authorList>
            <person name="Low W.Y."/>
            <person name="Tearle R."/>
            <person name="Bickhart D.M."/>
            <person name="Rosen B.D."/>
            <person name="Koren S."/>
            <person name="Rhie A."/>
            <person name="Hiendleder S."/>
            <person name="Phillippy A.M."/>
            <person name="Smith T.P.L."/>
            <person name="Williams J.L."/>
        </authorList>
    </citation>
    <scope>NUCLEOTIDE SEQUENCE [LARGE SCALE GENOMIC DNA]</scope>
</reference>
<accession>A0A4W2FZ74</accession>
<feature type="compositionally biased region" description="Acidic residues" evidence="7">
    <location>
        <begin position="189"/>
        <end position="233"/>
    </location>
</feature>
<dbReference type="GO" id="GO:0043066">
    <property type="term" value="P:negative regulation of apoptotic process"/>
    <property type="evidence" value="ECO:0007669"/>
    <property type="project" value="TreeGrafter"/>
</dbReference>
<evidence type="ECO:0000256" key="4">
    <source>
        <dbReference type="ARBA" id="ARBA00037621"/>
    </source>
</evidence>
<keyword evidence="3" id="KW-0539">Nucleus</keyword>
<sequence>MHEYPQCECLARSPLVGWLWRRAPRLGSGRRDLPKDSGHPELDADRGRRGWPRYAGLGLTPSSLVVGLSTDLRWENSWWNVPRRGGGGVSIPGHYAGYRPGRAQPSTRPAPPPRWQPSCGPAASFCSLPPSFRASAGRVCCIGSPECPIMSDAAVDTSSEITTKDLKEKKEVVEEAENGREAPANGNAENEENGEQEADNEVDEEEEEGGEEEEEEEEGDGEEEDGDEDEEAEAATGKRAAEDDEDDDVDTKKQKTDEDD</sequence>
<evidence type="ECO:0000313" key="8">
    <source>
        <dbReference type="Ensembl" id="ENSBIXP00005011139.1"/>
    </source>
</evidence>
<organism evidence="8 9">
    <name type="scientific">Bos indicus x Bos taurus</name>
    <name type="common">Hybrid cattle</name>
    <dbReference type="NCBI Taxonomy" id="30522"/>
    <lineage>
        <taxon>Eukaryota</taxon>
        <taxon>Metazoa</taxon>
        <taxon>Chordata</taxon>
        <taxon>Craniata</taxon>
        <taxon>Vertebrata</taxon>
        <taxon>Euteleostomi</taxon>
        <taxon>Mammalia</taxon>
        <taxon>Eutheria</taxon>
        <taxon>Laurasiatheria</taxon>
        <taxon>Artiodactyla</taxon>
        <taxon>Ruminantia</taxon>
        <taxon>Pecora</taxon>
        <taxon>Bovidae</taxon>
        <taxon>Bovinae</taxon>
        <taxon>Bos</taxon>
    </lineage>
</organism>
<feature type="compositionally biased region" description="Basic and acidic residues" evidence="7">
    <location>
        <begin position="250"/>
        <end position="260"/>
    </location>
</feature>
<comment type="subcellular location">
    <subcellularLocation>
        <location evidence="1">Nucleus</location>
    </subcellularLocation>
</comment>
<comment type="similarity">
    <text evidence="2">Belongs to the pro/parathymosin family.</text>
</comment>
<proteinExistence type="inferred from homology"/>
<comment type="function">
    <text evidence="4">Prothymosin alpha may mediate immune function by conferring resistance to certain opportunistic infections.</text>
</comment>
<feature type="region of interest" description="Disordered" evidence="7">
    <location>
        <begin position="93"/>
        <end position="117"/>
    </location>
</feature>
<dbReference type="GO" id="GO:0005634">
    <property type="term" value="C:nucleus"/>
    <property type="evidence" value="ECO:0007669"/>
    <property type="project" value="UniProtKB-SubCell"/>
</dbReference>
<dbReference type="PANTHER" id="PTHR22745">
    <property type="entry name" value="PROTHYMOSIN ALPHA"/>
    <property type="match status" value="1"/>
</dbReference>
<comment type="subunit">
    <text evidence="5">Interacts with NUPR1; regulates apoptotic process.</text>
</comment>
<dbReference type="Pfam" id="PF03247">
    <property type="entry name" value="Prothymosin"/>
    <property type="match status" value="1"/>
</dbReference>
<name>A0A4W2FZ74_BOBOX</name>
<evidence type="ECO:0000256" key="7">
    <source>
        <dbReference type="SAM" id="MobiDB-lite"/>
    </source>
</evidence>